<dbReference type="PANTHER" id="PTHR32309:SF13">
    <property type="entry name" value="FERRIC ENTEROBACTIN TRANSPORT PROTEIN FEPE"/>
    <property type="match status" value="1"/>
</dbReference>
<organism evidence="9 10">
    <name type="scientific">Stagnimonas aquatica</name>
    <dbReference type="NCBI Taxonomy" id="2689987"/>
    <lineage>
        <taxon>Bacteria</taxon>
        <taxon>Pseudomonadati</taxon>
        <taxon>Pseudomonadota</taxon>
        <taxon>Gammaproteobacteria</taxon>
        <taxon>Nevskiales</taxon>
        <taxon>Nevskiaceae</taxon>
        <taxon>Stagnimonas</taxon>
    </lineage>
</organism>
<proteinExistence type="predicted"/>
<feature type="domain" description="Tyrosine-protein kinase G-rich" evidence="8">
    <location>
        <begin position="219"/>
        <end position="285"/>
    </location>
</feature>
<evidence type="ECO:0000313" key="9">
    <source>
        <dbReference type="EMBL" id="ROH89148.1"/>
    </source>
</evidence>
<keyword evidence="5 6" id="KW-0472">Membrane</keyword>
<dbReference type="RefSeq" id="WP_123212170.1">
    <property type="nucleotide sequence ID" value="NZ_RJVO01000005.1"/>
</dbReference>
<comment type="caution">
    <text evidence="9">The sequence shown here is derived from an EMBL/GenBank/DDBJ whole genome shotgun (WGS) entry which is preliminary data.</text>
</comment>
<keyword evidence="10" id="KW-1185">Reference proteome</keyword>
<name>A0A3N0V9Z0_9GAMM</name>
<accession>A0A3N0V9Z0</accession>
<evidence type="ECO:0000259" key="8">
    <source>
        <dbReference type="Pfam" id="PF13807"/>
    </source>
</evidence>
<keyword evidence="2" id="KW-1003">Cell membrane</keyword>
<protein>
    <recommendedName>
        <fullName evidence="11">Polysaccharide chain length determinant N-terminal domain-containing protein</fullName>
    </recommendedName>
</protein>
<evidence type="ECO:0000256" key="3">
    <source>
        <dbReference type="ARBA" id="ARBA00022692"/>
    </source>
</evidence>
<dbReference type="Gene3D" id="3.30.1890.10">
    <property type="entry name" value="FepE-like"/>
    <property type="match status" value="1"/>
</dbReference>
<gene>
    <name evidence="9" type="ORF">ED208_12125</name>
</gene>
<evidence type="ECO:0000256" key="5">
    <source>
        <dbReference type="ARBA" id="ARBA00023136"/>
    </source>
</evidence>
<feature type="domain" description="Polysaccharide chain length determinant N-terminal" evidence="7">
    <location>
        <begin position="13"/>
        <end position="112"/>
    </location>
</feature>
<dbReference type="InterPro" id="IPR032807">
    <property type="entry name" value="GNVR"/>
</dbReference>
<dbReference type="InterPro" id="IPR050445">
    <property type="entry name" value="Bact_polysacc_biosynth/exp"/>
</dbReference>
<dbReference type="GO" id="GO:0005886">
    <property type="term" value="C:plasma membrane"/>
    <property type="evidence" value="ECO:0007669"/>
    <property type="project" value="UniProtKB-SubCell"/>
</dbReference>
<keyword evidence="3 6" id="KW-0812">Transmembrane</keyword>
<keyword evidence="4 6" id="KW-1133">Transmembrane helix</keyword>
<dbReference type="Pfam" id="PF02706">
    <property type="entry name" value="Wzz"/>
    <property type="match status" value="1"/>
</dbReference>
<dbReference type="AlphaFoldDB" id="A0A3N0V9Z0"/>
<dbReference type="GO" id="GO:0004713">
    <property type="term" value="F:protein tyrosine kinase activity"/>
    <property type="evidence" value="ECO:0007669"/>
    <property type="project" value="TreeGrafter"/>
</dbReference>
<dbReference type="PANTHER" id="PTHR32309">
    <property type="entry name" value="TYROSINE-PROTEIN KINASE"/>
    <property type="match status" value="1"/>
</dbReference>
<evidence type="ECO:0000256" key="1">
    <source>
        <dbReference type="ARBA" id="ARBA00004651"/>
    </source>
</evidence>
<evidence type="ECO:0000256" key="6">
    <source>
        <dbReference type="SAM" id="Phobius"/>
    </source>
</evidence>
<dbReference type="SUPFAM" id="SSF160355">
    <property type="entry name" value="Bacterial polysaccharide co-polymerase-like"/>
    <property type="match status" value="1"/>
</dbReference>
<evidence type="ECO:0000256" key="4">
    <source>
        <dbReference type="ARBA" id="ARBA00022989"/>
    </source>
</evidence>
<evidence type="ECO:0000256" key="2">
    <source>
        <dbReference type="ARBA" id="ARBA00022475"/>
    </source>
</evidence>
<evidence type="ECO:0008006" key="11">
    <source>
        <dbReference type="Google" id="ProtNLM"/>
    </source>
</evidence>
<dbReference type="InParanoid" id="A0A3N0V9Z0"/>
<reference evidence="9 10" key="1">
    <citation type="submission" date="2018-10" db="EMBL/GenBank/DDBJ databases">
        <authorList>
            <person name="Chen W.-M."/>
        </authorList>
    </citation>
    <scope>NUCLEOTIDE SEQUENCE [LARGE SCALE GENOMIC DNA]</scope>
    <source>
        <strain evidence="9 10">THS-13</strain>
    </source>
</reference>
<feature type="transmembrane region" description="Helical" evidence="6">
    <location>
        <begin position="266"/>
        <end position="285"/>
    </location>
</feature>
<dbReference type="InterPro" id="IPR003856">
    <property type="entry name" value="LPS_length_determ_N"/>
</dbReference>
<dbReference type="EMBL" id="RJVO01000005">
    <property type="protein sequence ID" value="ROH89148.1"/>
    <property type="molecule type" value="Genomic_DNA"/>
</dbReference>
<evidence type="ECO:0000259" key="7">
    <source>
        <dbReference type="Pfam" id="PF02706"/>
    </source>
</evidence>
<feature type="transmembrane region" description="Helical" evidence="6">
    <location>
        <begin position="29"/>
        <end position="53"/>
    </location>
</feature>
<sequence>MPSSSDYHNLRGEIRLSEILATLHSRRRLIATCACLAALIAGLFAFTATPLYVAEVLIAPAEDQANSGALAGLAGQFGGLAALAGVNVGAGGNKGVALATLSSRELTEEYIRSNNLLPRLFYQRWDTGTSNWKPSFIDTSAPTLWDGNKLFNSKIRMVDEDKKTGLVTLSIEWHDPVEAATWANALVQRTNDMLRQKAINTSNQNIRYLEEQLSKTSIVELRQSIYRLLESEIKSVMLAQGSAEYAFKVVDPAVVPQEKSWPRRSLLVLLGLLAGMVLAMLYALLASPNK</sequence>
<feature type="transmembrane region" description="Helical" evidence="6">
    <location>
        <begin position="65"/>
        <end position="86"/>
    </location>
</feature>
<dbReference type="Pfam" id="PF13807">
    <property type="entry name" value="GNVR"/>
    <property type="match status" value="1"/>
</dbReference>
<comment type="subcellular location">
    <subcellularLocation>
        <location evidence="1">Cell membrane</location>
        <topology evidence="1">Multi-pass membrane protein</topology>
    </subcellularLocation>
</comment>
<dbReference type="Proteomes" id="UP000282106">
    <property type="component" value="Unassembled WGS sequence"/>
</dbReference>
<evidence type="ECO:0000313" key="10">
    <source>
        <dbReference type="Proteomes" id="UP000282106"/>
    </source>
</evidence>